<name>A0A4Y5YBZ5_9GAMM</name>
<dbReference type="RefSeq" id="WP_140233440.1">
    <property type="nucleotide sequence ID" value="NZ_CP041036.1"/>
</dbReference>
<protein>
    <submittedName>
        <fullName evidence="1">Phosphate ABC transporter substrate-binding protein</fullName>
    </submittedName>
</protein>
<sequence>MSTTDTKKLFLGKLKKLSNGTKPIVVEYPDGSAIRDAFHSKVTGKTSSQLQAYWSQLVFRGKGNPPKEVGSAAAVIAEITANTAVIGYVDSAEVTDQRKVIYQP</sequence>
<evidence type="ECO:0000313" key="1">
    <source>
        <dbReference type="EMBL" id="QDE30204.1"/>
    </source>
</evidence>
<organism evidence="1 2">
    <name type="scientific">Shewanella polaris</name>
    <dbReference type="NCBI Taxonomy" id="2588449"/>
    <lineage>
        <taxon>Bacteria</taxon>
        <taxon>Pseudomonadati</taxon>
        <taxon>Pseudomonadota</taxon>
        <taxon>Gammaproteobacteria</taxon>
        <taxon>Alteromonadales</taxon>
        <taxon>Shewanellaceae</taxon>
        <taxon>Shewanella</taxon>
    </lineage>
</organism>
<dbReference type="Proteomes" id="UP000319809">
    <property type="component" value="Chromosome"/>
</dbReference>
<dbReference type="SUPFAM" id="SSF53850">
    <property type="entry name" value="Periplasmic binding protein-like II"/>
    <property type="match status" value="1"/>
</dbReference>
<gene>
    <name evidence="1" type="ORF">FH971_04000</name>
</gene>
<evidence type="ECO:0000313" key="2">
    <source>
        <dbReference type="Proteomes" id="UP000319809"/>
    </source>
</evidence>
<dbReference type="AlphaFoldDB" id="A0A4Y5YBZ5"/>
<keyword evidence="2" id="KW-1185">Reference proteome</keyword>
<proteinExistence type="predicted"/>
<dbReference type="Gene3D" id="3.40.190.10">
    <property type="entry name" value="Periplasmic binding protein-like II"/>
    <property type="match status" value="1"/>
</dbReference>
<accession>A0A4Y5YBZ5</accession>
<dbReference type="KEGG" id="spol:FH971_04000"/>
<reference evidence="1 2" key="1">
    <citation type="submission" date="2019-06" db="EMBL/GenBank/DDBJ databases">
        <title>The genome of Shewanella sp. SM1901.</title>
        <authorList>
            <person name="Cha Q."/>
        </authorList>
    </citation>
    <scope>NUCLEOTIDE SEQUENCE [LARGE SCALE GENOMIC DNA]</scope>
    <source>
        <strain evidence="1 2">SM1901</strain>
    </source>
</reference>
<dbReference type="EMBL" id="CP041036">
    <property type="protein sequence ID" value="QDE30204.1"/>
    <property type="molecule type" value="Genomic_DNA"/>
</dbReference>